<keyword evidence="4" id="KW-0812">Transmembrane</keyword>
<dbReference type="RefSeq" id="XP_025355283.1">
    <property type="nucleotide sequence ID" value="XM_025496515.1"/>
</dbReference>
<proteinExistence type="inferred from homology"/>
<comment type="subcellular location">
    <subcellularLocation>
        <location evidence="1">Membrane</location>
        <topology evidence="1">Multi-pass membrane protein</topology>
    </subcellularLocation>
</comment>
<feature type="transmembrane region" description="Helical" evidence="4">
    <location>
        <begin position="217"/>
        <end position="236"/>
    </location>
</feature>
<gene>
    <name evidence="6" type="ORF">FA14DRAFT_122364</name>
</gene>
<feature type="transmembrane region" description="Helical" evidence="4">
    <location>
        <begin position="185"/>
        <end position="205"/>
    </location>
</feature>
<feature type="transmembrane region" description="Helical" evidence="4">
    <location>
        <begin position="125"/>
        <end position="144"/>
    </location>
</feature>
<dbReference type="Pfam" id="PF07690">
    <property type="entry name" value="MFS_1"/>
    <property type="match status" value="1"/>
</dbReference>
<evidence type="ECO:0000256" key="4">
    <source>
        <dbReference type="SAM" id="Phobius"/>
    </source>
</evidence>
<dbReference type="EMBL" id="KZ819603">
    <property type="protein sequence ID" value="PWN34981.1"/>
    <property type="molecule type" value="Genomic_DNA"/>
</dbReference>
<feature type="region of interest" description="Disordered" evidence="3">
    <location>
        <begin position="1"/>
        <end position="46"/>
    </location>
</feature>
<accession>A0A316VG50</accession>
<feature type="transmembrane region" description="Helical" evidence="4">
    <location>
        <begin position="423"/>
        <end position="444"/>
    </location>
</feature>
<evidence type="ECO:0000256" key="3">
    <source>
        <dbReference type="SAM" id="MobiDB-lite"/>
    </source>
</evidence>
<feature type="transmembrane region" description="Helical" evidence="4">
    <location>
        <begin position="329"/>
        <end position="349"/>
    </location>
</feature>
<dbReference type="Proteomes" id="UP000245771">
    <property type="component" value="Unassembled WGS sequence"/>
</dbReference>
<feature type="domain" description="Major facilitator superfamily (MFS) profile" evidence="5">
    <location>
        <begin position="58"/>
        <end position="453"/>
    </location>
</feature>
<evidence type="ECO:0000256" key="1">
    <source>
        <dbReference type="ARBA" id="ARBA00004141"/>
    </source>
</evidence>
<keyword evidence="7" id="KW-1185">Reference proteome</keyword>
<dbReference type="SUPFAM" id="SSF103473">
    <property type="entry name" value="MFS general substrate transporter"/>
    <property type="match status" value="1"/>
</dbReference>
<keyword evidence="4" id="KW-0472">Membrane</keyword>
<sequence length="453" mass="49647">MLDEQQIAEKANDLEKGDQSGLSNGDTQAEPRSEGDAPITTKRPNYDEEEFPEGGLRAWTVVFGCSLVMAFSFGYLNAFGVFQSYYAETYLRGYTQSDIAWIGALQYFFIFGMGLFAGRAFDLGFFKPLMAFAILLATFSQMMLSLCTSYYQIILAQGVGVGIAMGLSFNLAVTVPTHWFKRKRATALGVSAAGSSIGGVIFPVMLTKLFKEIGFPWTMRMIGFGYLLLVGAAWFMMDTRLPPLASVKEGGWRKVKWFDPSAFRNPAYSMFVAGNLIVFFGLYTPFVYMDLFTESYHIPASGYWISILNAASTFGRVIPGILGDKFGRFNTLLPHMILATIFLFLFPLFTNLSLILFALAFGYASGCFVSIIAPCAVQLGSIDTVGTRTGMMLSIMSIGGLLGTPISGFILGEAQPYRWWPTAGYSGGMCCVGTALCIAARQYAVKGKLKAHF</sequence>
<dbReference type="OrthoDB" id="6509908at2759"/>
<feature type="transmembrane region" description="Helical" evidence="4">
    <location>
        <begin position="99"/>
        <end position="118"/>
    </location>
</feature>
<dbReference type="Gene3D" id="1.20.1250.20">
    <property type="entry name" value="MFS general substrate transporter like domains"/>
    <property type="match status" value="2"/>
</dbReference>
<dbReference type="AlphaFoldDB" id="A0A316VG50"/>
<evidence type="ECO:0000313" key="7">
    <source>
        <dbReference type="Proteomes" id="UP000245771"/>
    </source>
</evidence>
<comment type="similarity">
    <text evidence="2">Belongs to the major facilitator superfamily. Monocarboxylate porter (TC 2.A.1.13) family.</text>
</comment>
<feature type="transmembrane region" description="Helical" evidence="4">
    <location>
        <begin position="301"/>
        <end position="322"/>
    </location>
</feature>
<dbReference type="GO" id="GO:0016020">
    <property type="term" value="C:membrane"/>
    <property type="evidence" value="ECO:0007669"/>
    <property type="project" value="UniProtKB-SubCell"/>
</dbReference>
<feature type="transmembrane region" description="Helical" evidence="4">
    <location>
        <begin position="267"/>
        <end position="289"/>
    </location>
</feature>
<dbReference type="InterPro" id="IPR020846">
    <property type="entry name" value="MFS_dom"/>
</dbReference>
<reference evidence="6 7" key="1">
    <citation type="journal article" date="2018" name="Mol. Biol. Evol.">
        <title>Broad Genomic Sampling Reveals a Smut Pathogenic Ancestry of the Fungal Clade Ustilaginomycotina.</title>
        <authorList>
            <person name="Kijpornyongpan T."/>
            <person name="Mondo S.J."/>
            <person name="Barry K."/>
            <person name="Sandor L."/>
            <person name="Lee J."/>
            <person name="Lipzen A."/>
            <person name="Pangilinan J."/>
            <person name="LaButti K."/>
            <person name="Hainaut M."/>
            <person name="Henrissat B."/>
            <person name="Grigoriev I.V."/>
            <person name="Spatafora J.W."/>
            <person name="Aime M.C."/>
        </authorList>
    </citation>
    <scope>NUCLEOTIDE SEQUENCE [LARGE SCALE GENOMIC DNA]</scope>
    <source>
        <strain evidence="6 7">MCA 3882</strain>
    </source>
</reference>
<protein>
    <submittedName>
        <fullName evidence="6">MFS general substrate transporter</fullName>
    </submittedName>
</protein>
<feature type="transmembrane region" description="Helical" evidence="4">
    <location>
        <begin position="150"/>
        <end position="173"/>
    </location>
</feature>
<evidence type="ECO:0000256" key="2">
    <source>
        <dbReference type="ARBA" id="ARBA00006727"/>
    </source>
</evidence>
<feature type="transmembrane region" description="Helical" evidence="4">
    <location>
        <begin position="391"/>
        <end position="411"/>
    </location>
</feature>
<dbReference type="PANTHER" id="PTHR11360:SF234">
    <property type="entry name" value="MFS-TYPE TRANSPORTER DBAD-RELATED"/>
    <property type="match status" value="1"/>
</dbReference>
<dbReference type="InterPro" id="IPR036259">
    <property type="entry name" value="MFS_trans_sf"/>
</dbReference>
<evidence type="ECO:0000259" key="5">
    <source>
        <dbReference type="PROSITE" id="PS50850"/>
    </source>
</evidence>
<dbReference type="GeneID" id="37018296"/>
<name>A0A316VG50_9BASI</name>
<dbReference type="GO" id="GO:0022857">
    <property type="term" value="F:transmembrane transporter activity"/>
    <property type="evidence" value="ECO:0007669"/>
    <property type="project" value="InterPro"/>
</dbReference>
<dbReference type="PANTHER" id="PTHR11360">
    <property type="entry name" value="MONOCARBOXYLATE TRANSPORTER"/>
    <property type="match status" value="1"/>
</dbReference>
<feature type="transmembrane region" description="Helical" evidence="4">
    <location>
        <begin position="58"/>
        <end position="79"/>
    </location>
</feature>
<dbReference type="InParanoid" id="A0A316VG50"/>
<dbReference type="PROSITE" id="PS50850">
    <property type="entry name" value="MFS"/>
    <property type="match status" value="1"/>
</dbReference>
<keyword evidence="4" id="KW-1133">Transmembrane helix</keyword>
<organism evidence="6 7">
    <name type="scientific">Meira miltonrushii</name>
    <dbReference type="NCBI Taxonomy" id="1280837"/>
    <lineage>
        <taxon>Eukaryota</taxon>
        <taxon>Fungi</taxon>
        <taxon>Dikarya</taxon>
        <taxon>Basidiomycota</taxon>
        <taxon>Ustilaginomycotina</taxon>
        <taxon>Exobasidiomycetes</taxon>
        <taxon>Exobasidiales</taxon>
        <taxon>Brachybasidiaceae</taxon>
        <taxon>Meira</taxon>
    </lineage>
</organism>
<dbReference type="InterPro" id="IPR011701">
    <property type="entry name" value="MFS"/>
</dbReference>
<feature type="transmembrane region" description="Helical" evidence="4">
    <location>
        <begin position="355"/>
        <end position="379"/>
    </location>
</feature>
<evidence type="ECO:0000313" key="6">
    <source>
        <dbReference type="EMBL" id="PWN34981.1"/>
    </source>
</evidence>
<dbReference type="CDD" id="cd17352">
    <property type="entry name" value="MFS_MCT_SLC16"/>
    <property type="match status" value="1"/>
</dbReference>
<dbReference type="InterPro" id="IPR050327">
    <property type="entry name" value="Proton-linked_MCT"/>
</dbReference>